<keyword evidence="2" id="KW-1185">Reference proteome</keyword>
<organism evidence="1 2">
    <name type="scientific">Bacteroides salyersiae CL02T12C01</name>
    <dbReference type="NCBI Taxonomy" id="997887"/>
    <lineage>
        <taxon>Bacteria</taxon>
        <taxon>Pseudomonadati</taxon>
        <taxon>Bacteroidota</taxon>
        <taxon>Bacteroidia</taxon>
        <taxon>Bacteroidales</taxon>
        <taxon>Bacteroidaceae</taxon>
        <taxon>Bacteroides</taxon>
    </lineage>
</organism>
<dbReference type="RefSeq" id="WP_007478918.1">
    <property type="nucleotide sequence ID" value="NZ_JH724307.1"/>
</dbReference>
<gene>
    <name evidence="1" type="ORF">HMPREF1071_00919</name>
</gene>
<reference evidence="1 2" key="1">
    <citation type="submission" date="2012-02" db="EMBL/GenBank/DDBJ databases">
        <title>The Genome Sequence of Bacteroides salyersiae CL02T12C01.</title>
        <authorList>
            <consortium name="The Broad Institute Genome Sequencing Platform"/>
            <person name="Earl A."/>
            <person name="Ward D."/>
            <person name="Feldgarden M."/>
            <person name="Gevers D."/>
            <person name="Zitomersky N.L."/>
            <person name="Coyne M.J."/>
            <person name="Comstock L.E."/>
            <person name="Young S.K."/>
            <person name="Zeng Q."/>
            <person name="Gargeya S."/>
            <person name="Fitzgerald M."/>
            <person name="Haas B."/>
            <person name="Abouelleil A."/>
            <person name="Alvarado L."/>
            <person name="Arachchi H.M."/>
            <person name="Berlin A."/>
            <person name="Chapman S.B."/>
            <person name="Gearin G."/>
            <person name="Goldberg J."/>
            <person name="Griggs A."/>
            <person name="Gujja S."/>
            <person name="Hansen M."/>
            <person name="Heiman D."/>
            <person name="Howarth C."/>
            <person name="Larimer J."/>
            <person name="Lui A."/>
            <person name="MacDonald P.J.P."/>
            <person name="McCowen C."/>
            <person name="Montmayeur A."/>
            <person name="Murphy C."/>
            <person name="Neiman D."/>
            <person name="Pearson M."/>
            <person name="Priest M."/>
            <person name="Roberts A."/>
            <person name="Saif S."/>
            <person name="Shea T."/>
            <person name="Sisk P."/>
            <person name="Stolte C."/>
            <person name="Sykes S."/>
            <person name="Wortman J."/>
            <person name="Nusbaum C."/>
            <person name="Birren B."/>
        </authorList>
    </citation>
    <scope>NUCLEOTIDE SEQUENCE [LARGE SCALE GENOMIC DNA]</scope>
    <source>
        <strain evidence="1 2">CL02T12C01</strain>
    </source>
</reference>
<accession>I8YZZ4</accession>
<proteinExistence type="predicted"/>
<dbReference type="OrthoDB" id="1042010at2"/>
<dbReference type="AlphaFoldDB" id="I8YZZ4"/>
<name>I8YZZ4_9BACE</name>
<sequence>MKQQEFFGVKKNSDKHLYVRRGDNNEVLITRTQNKQVVEETETIHLDYDEAKKLGIQLLKLANDTLPESGIELKASHLVDSITICQGVNPDETLSNTAYIAIDESDEAKQLRENNGLEPGFSIEGEPLEKLISTLAKIV</sequence>
<dbReference type="Proteomes" id="UP000005150">
    <property type="component" value="Unassembled WGS sequence"/>
</dbReference>
<dbReference type="EMBL" id="AGXV01000011">
    <property type="protein sequence ID" value="EIY68187.1"/>
    <property type="molecule type" value="Genomic_DNA"/>
</dbReference>
<comment type="caution">
    <text evidence="1">The sequence shown here is derived from an EMBL/GenBank/DDBJ whole genome shotgun (WGS) entry which is preliminary data.</text>
</comment>
<protein>
    <submittedName>
        <fullName evidence="1">Uncharacterized protein</fullName>
    </submittedName>
</protein>
<evidence type="ECO:0000313" key="1">
    <source>
        <dbReference type="EMBL" id="EIY68187.1"/>
    </source>
</evidence>
<evidence type="ECO:0000313" key="2">
    <source>
        <dbReference type="Proteomes" id="UP000005150"/>
    </source>
</evidence>
<dbReference type="PATRIC" id="fig|997887.3.peg.955"/>
<dbReference type="HOGENOM" id="CLU_1841158_0_0_10"/>